<dbReference type="PROSITE" id="PS51382">
    <property type="entry name" value="SPX"/>
    <property type="match status" value="1"/>
</dbReference>
<evidence type="ECO:0000256" key="3">
    <source>
        <dbReference type="ARBA" id="ARBA00022692"/>
    </source>
</evidence>
<name>A0AAD3CGT9_9STRA</name>
<evidence type="ECO:0000256" key="1">
    <source>
        <dbReference type="ARBA" id="ARBA00004128"/>
    </source>
</evidence>
<dbReference type="CDD" id="cd14447">
    <property type="entry name" value="SPX"/>
    <property type="match status" value="1"/>
</dbReference>
<evidence type="ECO:0000259" key="7">
    <source>
        <dbReference type="PROSITE" id="PS51382"/>
    </source>
</evidence>
<gene>
    <name evidence="8" type="ORF">CTEN210_01030</name>
</gene>
<proteinExistence type="predicted"/>
<dbReference type="InterPro" id="IPR003807">
    <property type="entry name" value="DUF202"/>
</dbReference>
<dbReference type="GO" id="GO:0006799">
    <property type="term" value="P:polyphosphate biosynthetic process"/>
    <property type="evidence" value="ECO:0007669"/>
    <property type="project" value="UniProtKB-ARBA"/>
</dbReference>
<sequence>MKYGQHLRENIAPEYGPEPYLNYAHLDGIIRILSGKDLSSADMDSRQVSLTTPAPTNKKGIVLDSATITEEAFISSIDSELTKVEHFTLRKVTDLRNQLDEIEQKLKEISLQDEEETDSLQKLADDVASKFLTLEKYVNLNFMGFHKILKKHDKYCSSAPCKTFYINRMHSQAWVRGDYSDVVVRLSAIYSALRNDQVAEENNDASQSFLRSTTKYWIKTEDVSKVKYAVLRNLPVFLQKTSTGESDSQLTNSVYLDNDQLELYHGRLDKTQGALALRLRWYGAAEPSIVFVERKTHRDKWIGEVSVKERFMVKEKEVQQVLTNTYPIKTKKEKMIKEGSTQDEADDWECLASEITQAISSKQLVPTMRTQYMRTAFQIPFDATVRVSLDTNLCMISERGYDLKNMTVWHRDPNQTIAHNEITRFPHAVLEIKLELKGENAAPPKWVTDLQNSGLLYEVHKFSKFIHGCAVMMPEDVRAVPYWVDDASLRQSIIASGGGRILVRDDMTEQEKKALKLKHPGSGPGANQVYDHLLPFGDIEDNKVNTATGRTNVSKLASKGVIDNSRKYDPSTAGKFGSNFYDDDLEEMEEEQETCMGWLFPFCSPYNNMSVVAPTSVQKIEPKIFFANERTFLHWLHAGITLYSIASAILVFSEDGASWAHWYAMALLPIALGFCMYALHVFLWRADRIKTRIPGRWDDPRGPYVLGGLLVIVLSVNFITKLEQIWDYESMEL</sequence>
<dbReference type="PANTHER" id="PTHR46140">
    <property type="entry name" value="VACUOLAR TRANSPORTER CHAPERONE 1-RELATED"/>
    <property type="match status" value="1"/>
</dbReference>
<keyword evidence="9" id="KW-1185">Reference proteome</keyword>
<dbReference type="InterPro" id="IPR051572">
    <property type="entry name" value="VTC_Complex_Subunit"/>
</dbReference>
<dbReference type="InterPro" id="IPR018966">
    <property type="entry name" value="VTC_domain"/>
</dbReference>
<keyword evidence="2" id="KW-0926">Vacuole</keyword>
<comment type="subcellular location">
    <subcellularLocation>
        <location evidence="1">Vacuole membrane</location>
        <topology evidence="1">Multi-pass membrane protein</topology>
    </subcellularLocation>
</comment>
<keyword evidence="5 6" id="KW-0472">Membrane</keyword>
<evidence type="ECO:0000256" key="5">
    <source>
        <dbReference type="ARBA" id="ARBA00023136"/>
    </source>
</evidence>
<reference evidence="8 9" key="1">
    <citation type="journal article" date="2021" name="Sci. Rep.">
        <title>The genome of the diatom Chaetoceros tenuissimus carries an ancient integrated fragment of an extant virus.</title>
        <authorList>
            <person name="Hongo Y."/>
            <person name="Kimura K."/>
            <person name="Takaki Y."/>
            <person name="Yoshida Y."/>
            <person name="Baba S."/>
            <person name="Kobayashi G."/>
            <person name="Nagasaki K."/>
            <person name="Hano T."/>
            <person name="Tomaru Y."/>
        </authorList>
    </citation>
    <scope>NUCLEOTIDE SEQUENCE [LARGE SCALE GENOMIC DNA]</scope>
    <source>
        <strain evidence="8 9">NIES-3715</strain>
    </source>
</reference>
<dbReference type="PANTHER" id="PTHR46140:SF1">
    <property type="entry name" value="VACUOLAR TRANSPORTER CHAPERONE COMPLEX SUBUNIT 4-RELATED"/>
    <property type="match status" value="1"/>
</dbReference>
<keyword evidence="3 6" id="KW-0812">Transmembrane</keyword>
<dbReference type="AlphaFoldDB" id="A0AAD3CGT9"/>
<dbReference type="InterPro" id="IPR004331">
    <property type="entry name" value="SPX_dom"/>
</dbReference>
<evidence type="ECO:0000256" key="6">
    <source>
        <dbReference type="SAM" id="Phobius"/>
    </source>
</evidence>
<evidence type="ECO:0000313" key="9">
    <source>
        <dbReference type="Proteomes" id="UP001054902"/>
    </source>
</evidence>
<feature type="transmembrane region" description="Helical" evidence="6">
    <location>
        <begin position="659"/>
        <end position="683"/>
    </location>
</feature>
<feature type="transmembrane region" description="Helical" evidence="6">
    <location>
        <begin position="632"/>
        <end position="653"/>
    </location>
</feature>
<keyword evidence="4 6" id="KW-1133">Transmembrane helix</keyword>
<dbReference type="GO" id="GO:0005774">
    <property type="term" value="C:vacuolar membrane"/>
    <property type="evidence" value="ECO:0007669"/>
    <property type="project" value="UniProtKB-SubCell"/>
</dbReference>
<comment type="caution">
    <text evidence="8">The sequence shown here is derived from an EMBL/GenBank/DDBJ whole genome shotgun (WGS) entry which is preliminary data.</text>
</comment>
<dbReference type="Pfam" id="PF02656">
    <property type="entry name" value="DUF202"/>
    <property type="match status" value="1"/>
</dbReference>
<organism evidence="8 9">
    <name type="scientific">Chaetoceros tenuissimus</name>
    <dbReference type="NCBI Taxonomy" id="426638"/>
    <lineage>
        <taxon>Eukaryota</taxon>
        <taxon>Sar</taxon>
        <taxon>Stramenopiles</taxon>
        <taxon>Ochrophyta</taxon>
        <taxon>Bacillariophyta</taxon>
        <taxon>Coscinodiscophyceae</taxon>
        <taxon>Chaetocerotophycidae</taxon>
        <taxon>Chaetocerotales</taxon>
        <taxon>Chaetocerotaceae</taxon>
        <taxon>Chaetoceros</taxon>
    </lineage>
</organism>
<dbReference type="EMBL" id="BLLK01000020">
    <property type="protein sequence ID" value="GFH44556.1"/>
    <property type="molecule type" value="Genomic_DNA"/>
</dbReference>
<dbReference type="Proteomes" id="UP001054902">
    <property type="component" value="Unassembled WGS sequence"/>
</dbReference>
<evidence type="ECO:0000313" key="8">
    <source>
        <dbReference type="EMBL" id="GFH44556.1"/>
    </source>
</evidence>
<protein>
    <recommendedName>
        <fullName evidence="7">SPX domain-containing protein</fullName>
    </recommendedName>
</protein>
<dbReference type="Pfam" id="PF09359">
    <property type="entry name" value="VTC"/>
    <property type="match status" value="1"/>
</dbReference>
<evidence type="ECO:0000256" key="2">
    <source>
        <dbReference type="ARBA" id="ARBA00022554"/>
    </source>
</evidence>
<dbReference type="InterPro" id="IPR042267">
    <property type="entry name" value="VTC_sf"/>
</dbReference>
<dbReference type="CDD" id="cd07751">
    <property type="entry name" value="PolyPPase_VTC4_like"/>
    <property type="match status" value="1"/>
</dbReference>
<accession>A0AAD3CGT9</accession>
<dbReference type="Gene3D" id="3.20.100.30">
    <property type="entry name" value="VTC, catalytic tunnel domain"/>
    <property type="match status" value="1"/>
</dbReference>
<feature type="transmembrane region" description="Helical" evidence="6">
    <location>
        <begin position="704"/>
        <end position="722"/>
    </location>
</feature>
<feature type="domain" description="SPX" evidence="7">
    <location>
        <begin position="1"/>
        <end position="166"/>
    </location>
</feature>
<evidence type="ECO:0000256" key="4">
    <source>
        <dbReference type="ARBA" id="ARBA00022989"/>
    </source>
</evidence>